<comment type="caution">
    <text evidence="2">The sequence shown here is derived from an EMBL/GenBank/DDBJ whole genome shotgun (WGS) entry which is preliminary data.</text>
</comment>
<accession>A0A923F7L0</accession>
<organism evidence="2">
    <name type="scientific">Pseudomonas khorasanensis</name>
    <dbReference type="NCBI Taxonomy" id="2745508"/>
    <lineage>
        <taxon>Bacteria</taxon>
        <taxon>Pseudomonadati</taxon>
        <taxon>Pseudomonadota</taxon>
        <taxon>Gammaproteobacteria</taxon>
        <taxon>Pseudomonadales</taxon>
        <taxon>Pseudomonadaceae</taxon>
        <taxon>Pseudomonas</taxon>
    </lineage>
</organism>
<dbReference type="AlphaFoldDB" id="A0A923F7L0"/>
<evidence type="ECO:0000313" key="3">
    <source>
        <dbReference type="EMBL" id="MBV4488094.1"/>
    </source>
</evidence>
<evidence type="ECO:0000313" key="2">
    <source>
        <dbReference type="EMBL" id="MBC3344038.1"/>
    </source>
</evidence>
<dbReference type="RefSeq" id="WP_186533600.1">
    <property type="nucleotide sequence ID" value="NZ_JABWQP020000012.1"/>
</dbReference>
<dbReference type="Proteomes" id="UP000648816">
    <property type="component" value="Unassembled WGS sequence"/>
</dbReference>
<feature type="chain" id="PRO_5044695080" description="Secreted protein" evidence="1">
    <location>
        <begin position="23"/>
        <end position="93"/>
    </location>
</feature>
<evidence type="ECO:0000313" key="4">
    <source>
        <dbReference type="Proteomes" id="UP000648816"/>
    </source>
</evidence>
<reference evidence="3" key="3">
    <citation type="submission" date="2021-06" db="EMBL/GenBank/DDBJ databases">
        <title>Updating the genus Pseudomonas: Description of 43 new species and partition of the Pseudomonas putida group.</title>
        <authorList>
            <person name="Girard L."/>
            <person name="Lood C."/>
            <person name="Vandamme P."/>
            <person name="Rokni-Zadeh H."/>
            <person name="Van Noort V."/>
            <person name="Hofte M."/>
            <person name="Lavigne R."/>
            <person name="De Mot R."/>
        </authorList>
    </citation>
    <scope>NUCLEOTIDE SEQUENCE</scope>
    <source>
        <strain evidence="3">SWRI153</strain>
    </source>
</reference>
<evidence type="ECO:0008006" key="5">
    <source>
        <dbReference type="Google" id="ProtNLM"/>
    </source>
</evidence>
<keyword evidence="1" id="KW-0732">Signal</keyword>
<proteinExistence type="predicted"/>
<protein>
    <recommendedName>
        <fullName evidence="5">Secreted protein</fullName>
    </recommendedName>
</protein>
<reference evidence="2 4" key="1">
    <citation type="journal article" date="2020" name="Microorganisms">
        <title>Reliable Identification of Environmental Pseudomonas Isolates Using the rpoD Gene.</title>
        <authorList>
            <consortium name="The Broad Institute Genome Sequencing Platform"/>
            <person name="Girard L."/>
            <person name="Lood C."/>
            <person name="Rokni-Zadeh H."/>
            <person name="van Noort V."/>
            <person name="Lavigne R."/>
            <person name="De Mot R."/>
        </authorList>
    </citation>
    <scope>NUCLEOTIDE SEQUENCE</scope>
    <source>
        <strain evidence="2 4">SWRI153</strain>
    </source>
</reference>
<reference evidence="2" key="2">
    <citation type="submission" date="2020-07" db="EMBL/GenBank/DDBJ databases">
        <authorList>
            <person name="Lood C."/>
            <person name="Girard L."/>
        </authorList>
    </citation>
    <scope>NUCLEOTIDE SEQUENCE</scope>
    <source>
        <strain evidence="2">SWRI153</strain>
    </source>
</reference>
<feature type="signal peptide" evidence="1">
    <location>
        <begin position="1"/>
        <end position="22"/>
    </location>
</feature>
<gene>
    <name evidence="3" type="ORF">HU727_021130</name>
    <name evidence="2" type="ORF">HU727_20575</name>
</gene>
<dbReference type="EMBL" id="JABWQP010000013">
    <property type="protein sequence ID" value="MBC3344038.1"/>
    <property type="molecule type" value="Genomic_DNA"/>
</dbReference>
<keyword evidence="4" id="KW-1185">Reference proteome</keyword>
<sequence>MKRSVLLGLFVTASMMASTSFAADKPADLCDANIQTINNAKTDLQSSPELAGRVEASVSRAQALKAQGKIDDCVAETQQTILEIRKTSDGTNK</sequence>
<name>A0A923F7L0_9PSED</name>
<dbReference type="EMBL" id="JABWQP020000012">
    <property type="protein sequence ID" value="MBV4488094.1"/>
    <property type="molecule type" value="Genomic_DNA"/>
</dbReference>
<evidence type="ECO:0000256" key="1">
    <source>
        <dbReference type="SAM" id="SignalP"/>
    </source>
</evidence>